<dbReference type="InterPro" id="IPR018159">
    <property type="entry name" value="Spectrin/alpha-actinin"/>
</dbReference>
<evidence type="ECO:0000256" key="11">
    <source>
        <dbReference type="SAM" id="MobiDB-lite"/>
    </source>
</evidence>
<feature type="coiled-coil region" evidence="10">
    <location>
        <begin position="588"/>
        <end position="627"/>
    </location>
</feature>
<feature type="coiled-coil region" evidence="10">
    <location>
        <begin position="1268"/>
        <end position="1323"/>
    </location>
</feature>
<dbReference type="Pfam" id="PF00435">
    <property type="entry name" value="Spectrin"/>
    <property type="match status" value="6"/>
</dbReference>
<accession>A0A9N7VYS6</accession>
<dbReference type="SMART" id="SM00250">
    <property type="entry name" value="PLEC"/>
    <property type="match status" value="10"/>
</dbReference>
<feature type="compositionally biased region" description="Basic and acidic residues" evidence="11">
    <location>
        <begin position="793"/>
        <end position="806"/>
    </location>
</feature>
<dbReference type="SUPFAM" id="SSF75399">
    <property type="entry name" value="Plakin repeat"/>
    <property type="match status" value="2"/>
</dbReference>
<feature type="coiled-coil region" evidence="10">
    <location>
        <begin position="1441"/>
        <end position="1482"/>
    </location>
</feature>
<feature type="region of interest" description="Disordered" evidence="11">
    <location>
        <begin position="1338"/>
        <end position="1396"/>
    </location>
</feature>
<dbReference type="CDD" id="cd00176">
    <property type="entry name" value="SPEC"/>
    <property type="match status" value="8"/>
</dbReference>
<keyword evidence="8 10" id="KW-0175">Coiled coil</keyword>
<keyword evidence="6" id="KW-0677">Repeat</keyword>
<evidence type="ECO:0008006" key="14">
    <source>
        <dbReference type="Google" id="ProtNLM"/>
    </source>
</evidence>
<evidence type="ECO:0000256" key="4">
    <source>
        <dbReference type="ARBA" id="ARBA00022475"/>
    </source>
</evidence>
<dbReference type="InterPro" id="IPR002017">
    <property type="entry name" value="Spectrin_repeat"/>
</dbReference>
<dbReference type="GO" id="GO:0005886">
    <property type="term" value="C:plasma membrane"/>
    <property type="evidence" value="ECO:0007669"/>
    <property type="project" value="UniProtKB-SubCell"/>
</dbReference>
<dbReference type="InterPro" id="IPR043197">
    <property type="entry name" value="Plakin"/>
</dbReference>
<dbReference type="InterPro" id="IPR035915">
    <property type="entry name" value="Plakin_repeat_sf"/>
</dbReference>
<dbReference type="EMBL" id="CADEAL010004353">
    <property type="protein sequence ID" value="CAB1457688.1"/>
    <property type="molecule type" value="Genomic_DNA"/>
</dbReference>
<dbReference type="PANTHER" id="PTHR23169">
    <property type="entry name" value="ENVOPLAKIN"/>
    <property type="match status" value="1"/>
</dbReference>
<feature type="coiled-coil region" evidence="10">
    <location>
        <begin position="2085"/>
        <end position="2119"/>
    </location>
</feature>
<dbReference type="InterPro" id="IPR001101">
    <property type="entry name" value="Plectin_repeat"/>
</dbReference>
<evidence type="ECO:0000256" key="10">
    <source>
        <dbReference type="SAM" id="Coils"/>
    </source>
</evidence>
<feature type="coiled-coil region" evidence="10">
    <location>
        <begin position="1040"/>
        <end position="1067"/>
    </location>
</feature>
<evidence type="ECO:0000256" key="9">
    <source>
        <dbReference type="ARBA" id="ARBA00023136"/>
    </source>
</evidence>
<reference evidence="12" key="1">
    <citation type="submission" date="2020-03" db="EMBL/GenBank/DDBJ databases">
        <authorList>
            <person name="Weist P."/>
        </authorList>
    </citation>
    <scope>NUCLEOTIDE SEQUENCE</scope>
</reference>
<dbReference type="GO" id="GO:0045104">
    <property type="term" value="P:intermediate filament cytoskeleton organization"/>
    <property type="evidence" value="ECO:0007669"/>
    <property type="project" value="InterPro"/>
</dbReference>
<keyword evidence="4" id="KW-1003">Cell membrane</keyword>
<evidence type="ECO:0000256" key="6">
    <source>
        <dbReference type="ARBA" id="ARBA00022737"/>
    </source>
</evidence>
<comment type="caution">
    <text evidence="12">The sequence shown here is derived from an EMBL/GenBank/DDBJ whole genome shotgun (WGS) entry which is preliminary data.</text>
</comment>
<feature type="region of interest" description="Disordered" evidence="11">
    <location>
        <begin position="896"/>
        <end position="921"/>
    </location>
</feature>
<evidence type="ECO:0000256" key="2">
    <source>
        <dbReference type="ARBA" id="ARBA00004568"/>
    </source>
</evidence>
<dbReference type="PANTHER" id="PTHR23169:SF26">
    <property type="entry name" value="DESMOPLAKIN"/>
    <property type="match status" value="1"/>
</dbReference>
<proteinExistence type="inferred from homology"/>
<dbReference type="SUPFAM" id="SSF46966">
    <property type="entry name" value="Spectrin repeat"/>
    <property type="match status" value="11"/>
</dbReference>
<evidence type="ECO:0000256" key="5">
    <source>
        <dbReference type="ARBA" id="ARBA00022553"/>
    </source>
</evidence>
<evidence type="ECO:0000313" key="12">
    <source>
        <dbReference type="EMBL" id="CAB1457688.1"/>
    </source>
</evidence>
<feature type="compositionally biased region" description="Basic and acidic residues" evidence="11">
    <location>
        <begin position="1338"/>
        <end position="1350"/>
    </location>
</feature>
<keyword evidence="13" id="KW-1185">Reference proteome</keyword>
<feature type="compositionally biased region" description="Basic and acidic residues" evidence="11">
    <location>
        <begin position="825"/>
        <end position="841"/>
    </location>
</feature>
<evidence type="ECO:0000256" key="1">
    <source>
        <dbReference type="ARBA" id="ARBA00004236"/>
    </source>
</evidence>
<name>A0A9N7VYS6_PLEPL</name>
<dbReference type="GO" id="GO:0005882">
    <property type="term" value="C:intermediate filament"/>
    <property type="evidence" value="ECO:0007669"/>
    <property type="project" value="TreeGrafter"/>
</dbReference>
<dbReference type="FunFam" id="3.90.1290.10:FF:000002">
    <property type="entry name" value="Plectin a"/>
    <property type="match status" value="1"/>
</dbReference>
<dbReference type="Gene3D" id="3.90.1290.10">
    <property type="entry name" value="Plakin repeat"/>
    <property type="match status" value="2"/>
</dbReference>
<feature type="coiled-coil region" evidence="10">
    <location>
        <begin position="2307"/>
        <end position="2341"/>
    </location>
</feature>
<dbReference type="FunFam" id="1.20.58.60:FF:000093">
    <property type="entry name" value="dystonin isoform X1"/>
    <property type="match status" value="1"/>
</dbReference>
<dbReference type="GO" id="GO:0014704">
    <property type="term" value="C:intercalated disc"/>
    <property type="evidence" value="ECO:0007669"/>
    <property type="project" value="TreeGrafter"/>
</dbReference>
<dbReference type="GO" id="GO:0005737">
    <property type="term" value="C:cytoplasm"/>
    <property type="evidence" value="ECO:0007669"/>
    <property type="project" value="TreeGrafter"/>
</dbReference>
<dbReference type="GO" id="GO:0005198">
    <property type="term" value="F:structural molecule activity"/>
    <property type="evidence" value="ECO:0007669"/>
    <property type="project" value="TreeGrafter"/>
</dbReference>
<evidence type="ECO:0000256" key="3">
    <source>
        <dbReference type="ARBA" id="ARBA00009109"/>
    </source>
</evidence>
<feature type="region of interest" description="Disordered" evidence="11">
    <location>
        <begin position="546"/>
        <end position="573"/>
    </location>
</feature>
<keyword evidence="9" id="KW-0472">Membrane</keyword>
<feature type="compositionally biased region" description="Polar residues" evidence="11">
    <location>
        <begin position="546"/>
        <end position="572"/>
    </location>
</feature>
<sequence length="2865" mass="320435">MEKGLITSEEMQALLAPYVGKPTAIAGVYVESSKKKISFLEAAEKGFLAKTYALEFLEAQAATGSLTDLVTGQTHSVDETMEKGILEMGLKDKLIEAEKAVSGYIHAGKKLSVFQAMEERILDRYKGKKILEVQVSTGGLIIPDIGVRVPVSFAVDQGLLNQETLKSLYDPVSNPKGFHNPDTGQKAYYSEILKTCLYDIDGCVFLFPFGERHLTDTSPTSTHRVSVISSSCGIEMSAYEAFKGKHIDKRTYLLLSQQESEWQEKSIVDANERARHIITDVKSGRQLCLESALSQRFLETSELDAYRSELLSIYEIADLIFSRMVVVEDVNSPIAGLWDVTRKKRLSVLQGFQQGLTDRTTALRLLEAQACTGGICDPSSGEKVTVSEALNRGLVDEALKHQLQQCEQAFNGIVHPNTAKNLSISQAVQENLFPKDVGFRCIEFQLLTGGLIHPDTHERVSLEEVIQSGLVDKATASALKDEKFHTKSLTCPKTKRRITFREALERSVYDCHTGLRLLEATKRSVDEEKREHGDKVSKLLHWMKQTQNNDGNDGNAVKDSNANTDASNNPQVSVEEMVTKKEQIAEALRATQMMLNKHSDKMTEEEREKAQDQLKALNQAYSDLSQQCSDQTTSAEEDFKPSDGFGVVWTEARSLPTDQMTWDNLPEAQLMTCDALGPDYVYKSTQNHSSELSDANKCIQSSDITSVSLSDIAAAREGPTCEDLVIKMIEVRQVSDEVKVCYTAVFCNDVDDQEGNITKGNVGDFQKSQHQDTESPVVALVQSNQQSLEEGEFNDRDKPHGLKDDSQPGLHMDLQKQIPLSLNNKELENPESKLEDEKVPETTDQSDAPNIQLQLLQVLKTVSSSQDLSMLQEVMETLNIALGGDCQEERRHRLDSIKEESSEEEDEGTDGHRASPQSSDDLDACKVEEVKNKLFSIQDFLECVGRLQDHADVLDDVRKDLLIKLPTSNNMEELQLQIDECQSLESQLSRLAVVLAEDVEKAKRLLSSADDDIPRQIHKDLASTFLQLEPNFTAVSQLCAEKSQSLIQAMETEKAHLESMYQKYLSDLHELAGLIQIDSEMQGVALNTCDVDTLKHLVQQNKDTESNLLREAKLRLEDVTFDIQCFISEHAQFLSAAQSSCLLKLLSTNQRTFRDQTERLVAQRRTLDVLLDTREREIHAKSLLERHKEFTDKLEEVCDNLTLTENQLMGHQQQADSTETVTDLQQYQQEHQALQKDVLTNASALNEVISSTKKFLEENRNKLTPDQIAIIEGKLEEAKSKAKLINQRAEESRKDLEKVVTTAIKQESEKAAAVERLEESKNKIEGLLDWISNIGGEKESGLDQTDHISKENGNVPEETSAMGLIGENDDANGNALESPEKDSGAESRGKNDASQDLDKQYDRVKAHHQEILSQQQDLIMATQSAQALLDKQANVLSPEEKEKLQRNIQELKGRYEAELTQAEQQMKQVQCVQEELKKFQDDCQEFEVWLDQAEGEIEELGAPTGSLNILADKLQRQKSFSEDVISHKGDLRFITISGQKVLDVAKACGAGDPVAKNALLNVDASGTCSAVKDKLDSAASRYKTLHSQSNQLSNNLKDVVDKYKKYDDSSAGLLKWLNSSEEEARNQQSEAIAADPQTLQKQLEETKALQGQMTGHQTAVDTLRKTAESLITCEGDLLSNPDEIQETVEDIVERYDNLSKSVSDRNEKLQITLTRSMSVQDGLDEMMGWMEGVEASVKEKGQIPLDSASIGDILSKEAALEQDIASRQSSISAMKAKVKRFVETADPSAAALLQTTMDGLSQRFTDACDKHKQKVSQLEQLKEKVEEFETVADKVQQFVMKRSQDLNETDGPGKTFNEVSQLMQSTKAEMAEHAGDLEKLQTLSKELSEMSPDGNKAQLQSKMDNLSNIFTTFKDTVKEKEEEVSSCQDQLGEFRSAASSLTKWLEESNEKVPAVQPSSSERSLEKDLQIVTGLLDEWTSKGPAVQDLNTKGSALCSLITFLTSPAKTKTPNKSELMVIQQNMSFVNEGYANLGETLKSCATELSSSVQKVTEAQKDTEDMMTWLKDMKKTAASWNNAATEKESVKTQLEQQKAFEDDMKQKQEQLQKVREKLLNLIKTHPNSPEAAKWKQMLAEIDAAWADISGSIEQRKQNLEQSNKNLDTFQTTEQQLGQWLSEKELMMTVLGPLSIDQNMLKMQKQQVQILQNEFKSRKPQYEQLEEAASAILSSSDNQDPSNGKLVREQLAAVTQKWQGITGQLDQRDKLIDQAAVKTGEFQELLRSIGQTATQLENQLTSHQGHSTQPDAVKKQLEDVHNLSAQLREERKKLKEAEAINTELTAMVTEDYLKADLVRQLESVSKPFKQLEEKAEKRIQQLNSTFASSQQFHQTSKDFQSWLGDKIQDQSKPHPISAKADILQQTLEEQSKLQKALREHEDVYNTIVGEGEMLMQNTDGAEKMALQGQLSTLSSNWEEVKRSSAEQADKLQTALQRSLKYQEHAEKLSLWIQECETSEGRVKLAIDPVAVEGSISQVKALQKDIDKHRRIVDQHNTAADSLLEVANTDTQVVKEEKASICKRVDNLVEGLQGKRESLEKISHTVKEFNDTYKEAKVQLEGAKKQVEAYESQGVQGHSNKNLTNMKAQQKSLEGLQNQVEHLKSLSKDLVVNVPDADGVTDLLLQADSIEKDYSILNTKLEETCQVLEGKLQGIGQFQISIREMYTSFTDLDDELDSMAPVDLDLATLKEQQDNIESFVAKLQELMANTANAGDSCKKMLETETSPDLLGLKRDLDALSKQCGKLLDRAKGREVRVQSSLTKLEELYGKLHHTEDQLCRAVDKEATQEAVAMETDVINKQLEAFKVQCLYV</sequence>
<comment type="similarity">
    <text evidence="3">Belongs to the plakin or cytolinker family.</text>
</comment>
<dbReference type="SMART" id="SM00150">
    <property type="entry name" value="SPEC"/>
    <property type="match status" value="14"/>
</dbReference>
<evidence type="ECO:0000256" key="8">
    <source>
        <dbReference type="ARBA" id="ARBA00023054"/>
    </source>
</evidence>
<dbReference type="Gene3D" id="3.30.160.780">
    <property type="match status" value="1"/>
</dbReference>
<evidence type="ECO:0000256" key="7">
    <source>
        <dbReference type="ARBA" id="ARBA00022949"/>
    </source>
</evidence>
<feature type="region of interest" description="Disordered" evidence="11">
    <location>
        <begin position="786"/>
        <end position="848"/>
    </location>
</feature>
<evidence type="ECO:0000313" key="13">
    <source>
        <dbReference type="Proteomes" id="UP001153269"/>
    </source>
</evidence>
<feature type="coiled-coil region" evidence="10">
    <location>
        <begin position="1808"/>
        <end position="1838"/>
    </location>
</feature>
<feature type="coiled-coil region" evidence="10">
    <location>
        <begin position="2592"/>
        <end position="2666"/>
    </location>
</feature>
<dbReference type="Gene3D" id="1.20.58.60">
    <property type="match status" value="8"/>
</dbReference>
<feature type="compositionally biased region" description="Basic and acidic residues" evidence="11">
    <location>
        <begin position="1378"/>
        <end position="1396"/>
    </location>
</feature>
<dbReference type="GO" id="GO:0098609">
    <property type="term" value="P:cell-cell adhesion"/>
    <property type="evidence" value="ECO:0007669"/>
    <property type="project" value="TreeGrafter"/>
</dbReference>
<dbReference type="Proteomes" id="UP001153269">
    <property type="component" value="Unassembled WGS sequence"/>
</dbReference>
<organism evidence="12 13">
    <name type="scientific">Pleuronectes platessa</name>
    <name type="common">European plaice</name>
    <dbReference type="NCBI Taxonomy" id="8262"/>
    <lineage>
        <taxon>Eukaryota</taxon>
        <taxon>Metazoa</taxon>
        <taxon>Chordata</taxon>
        <taxon>Craniata</taxon>
        <taxon>Vertebrata</taxon>
        <taxon>Euteleostomi</taxon>
        <taxon>Actinopterygii</taxon>
        <taxon>Neopterygii</taxon>
        <taxon>Teleostei</taxon>
        <taxon>Neoteleostei</taxon>
        <taxon>Acanthomorphata</taxon>
        <taxon>Carangaria</taxon>
        <taxon>Pleuronectiformes</taxon>
        <taxon>Pleuronectoidei</taxon>
        <taxon>Pleuronectidae</taxon>
        <taxon>Pleuronectes</taxon>
    </lineage>
</organism>
<gene>
    <name evidence="12" type="ORF">PLEPLA_LOCUS45512</name>
</gene>
<keyword evidence="5" id="KW-0597">Phosphoprotein</keyword>
<protein>
    <recommendedName>
        <fullName evidence="14">Dystonin</fullName>
    </recommendedName>
</protein>
<keyword evidence="7" id="KW-0965">Cell junction</keyword>
<dbReference type="GO" id="GO:0042060">
    <property type="term" value="P:wound healing"/>
    <property type="evidence" value="ECO:0007669"/>
    <property type="project" value="TreeGrafter"/>
</dbReference>
<dbReference type="GO" id="GO:0043588">
    <property type="term" value="P:skin development"/>
    <property type="evidence" value="ECO:0007669"/>
    <property type="project" value="TreeGrafter"/>
</dbReference>
<comment type="subcellular location">
    <subcellularLocation>
        <location evidence="2">Cell junction</location>
        <location evidence="2">Desmosome</location>
    </subcellularLocation>
    <subcellularLocation>
        <location evidence="1">Cell membrane</location>
    </subcellularLocation>
</comment>
<dbReference type="GO" id="GO:0030057">
    <property type="term" value="C:desmosome"/>
    <property type="evidence" value="ECO:0007669"/>
    <property type="project" value="UniProtKB-SubCell"/>
</dbReference>
<dbReference type="Pfam" id="PF00681">
    <property type="entry name" value="Plectin"/>
    <property type="match status" value="4"/>
</dbReference>